<keyword evidence="2" id="KW-1185">Reference proteome</keyword>
<protein>
    <submittedName>
        <fullName evidence="1">Uncharacterized protein</fullName>
    </submittedName>
</protein>
<name>A0A0R3D8U7_9BRAD</name>
<accession>A0A0R3D8U7</accession>
<comment type="caution">
    <text evidence="1">The sequence shown here is derived from an EMBL/GenBank/DDBJ whole genome shotgun (WGS) entry which is preliminary data.</text>
</comment>
<dbReference type="Proteomes" id="UP000051936">
    <property type="component" value="Unassembled WGS sequence"/>
</dbReference>
<reference evidence="1 2" key="1">
    <citation type="submission" date="2015-09" db="EMBL/GenBank/DDBJ databases">
        <title>Draft Genome Sequence of Bradyrhizobium manausense Strain BR 3351T, a Novel Symbiotic Nitrogen-Fixing Alphaproteobacterium Isolated from Brazilian Amazon Rain Forest.</title>
        <authorList>
            <person name="De Araujo J.L."/>
            <person name="Zilli J.E."/>
        </authorList>
    </citation>
    <scope>NUCLEOTIDE SEQUENCE [LARGE SCALE GENOMIC DNA]</scope>
    <source>
        <strain evidence="1 2">BR3351</strain>
    </source>
</reference>
<dbReference type="OrthoDB" id="8253079at2"/>
<dbReference type="AlphaFoldDB" id="A0A0R3D8U7"/>
<proteinExistence type="predicted"/>
<evidence type="ECO:0000313" key="2">
    <source>
        <dbReference type="Proteomes" id="UP000051936"/>
    </source>
</evidence>
<gene>
    <name evidence="1" type="ORF">AOQ71_26030</name>
</gene>
<organism evidence="1 2">
    <name type="scientific">Bradyrhizobium manausense</name>
    <dbReference type="NCBI Taxonomy" id="989370"/>
    <lineage>
        <taxon>Bacteria</taxon>
        <taxon>Pseudomonadati</taxon>
        <taxon>Pseudomonadota</taxon>
        <taxon>Alphaproteobacteria</taxon>
        <taxon>Hyphomicrobiales</taxon>
        <taxon>Nitrobacteraceae</taxon>
        <taxon>Bradyrhizobium</taxon>
    </lineage>
</organism>
<sequence length="90" mass="10069">MQTLLRRYDLLRGIDPKRFTAKGEEQVTLLLRTVFESSNGAAALTVPILRAVSGCMHKTWVEKGLAFIEAYDRIHLVGLHGMLTDLGLED</sequence>
<dbReference type="EMBL" id="LJYG01000101">
    <property type="protein sequence ID" value="KRQ06475.1"/>
    <property type="molecule type" value="Genomic_DNA"/>
</dbReference>
<evidence type="ECO:0000313" key="1">
    <source>
        <dbReference type="EMBL" id="KRQ06475.1"/>
    </source>
</evidence>